<feature type="transmembrane region" description="Helical" evidence="6">
    <location>
        <begin position="536"/>
        <end position="556"/>
    </location>
</feature>
<gene>
    <name evidence="8" type="ORF">CVT26_001820</name>
</gene>
<feature type="transmembrane region" description="Helical" evidence="6">
    <location>
        <begin position="430"/>
        <end position="446"/>
    </location>
</feature>
<feature type="transmembrane region" description="Helical" evidence="6">
    <location>
        <begin position="116"/>
        <end position="138"/>
    </location>
</feature>
<feature type="transmembrane region" description="Helical" evidence="6">
    <location>
        <begin position="199"/>
        <end position="221"/>
    </location>
</feature>
<feature type="transmembrane region" description="Helical" evidence="6">
    <location>
        <begin position="167"/>
        <end position="187"/>
    </location>
</feature>
<keyword evidence="2 6" id="KW-0812">Transmembrane</keyword>
<dbReference type="GO" id="GO:0016020">
    <property type="term" value="C:membrane"/>
    <property type="evidence" value="ECO:0007669"/>
    <property type="project" value="UniProtKB-SubCell"/>
</dbReference>
<feature type="transmembrane region" description="Helical" evidence="6">
    <location>
        <begin position="467"/>
        <end position="487"/>
    </location>
</feature>
<feature type="transmembrane region" description="Helical" evidence="6">
    <location>
        <begin position="791"/>
        <end position="810"/>
    </location>
</feature>
<feature type="transmembrane region" description="Helical" evidence="6">
    <location>
        <begin position="12"/>
        <end position="29"/>
    </location>
</feature>
<evidence type="ECO:0000256" key="5">
    <source>
        <dbReference type="ARBA" id="ARBA00038359"/>
    </source>
</evidence>
<keyword evidence="3 6" id="KW-1133">Transmembrane helix</keyword>
<keyword evidence="4 6" id="KW-0472">Membrane</keyword>
<evidence type="ECO:0000256" key="3">
    <source>
        <dbReference type="ARBA" id="ARBA00022989"/>
    </source>
</evidence>
<evidence type="ECO:0000256" key="6">
    <source>
        <dbReference type="SAM" id="Phobius"/>
    </source>
</evidence>
<dbReference type="InParanoid" id="A0A409VRS8"/>
<evidence type="ECO:0000313" key="9">
    <source>
        <dbReference type="Proteomes" id="UP000284706"/>
    </source>
</evidence>
<dbReference type="Pfam" id="PF20684">
    <property type="entry name" value="Fung_rhodopsin"/>
    <property type="match status" value="1"/>
</dbReference>
<proteinExistence type="inferred from homology"/>
<feature type="transmembrane region" description="Helical" evidence="6">
    <location>
        <begin position="615"/>
        <end position="634"/>
    </location>
</feature>
<evidence type="ECO:0000259" key="7">
    <source>
        <dbReference type="Pfam" id="PF20684"/>
    </source>
</evidence>
<dbReference type="STRING" id="231916.A0A409VRS8"/>
<dbReference type="InterPro" id="IPR052337">
    <property type="entry name" value="SAT4-like"/>
</dbReference>
<dbReference type="PANTHER" id="PTHR33048:SF47">
    <property type="entry name" value="INTEGRAL MEMBRANE PROTEIN-RELATED"/>
    <property type="match status" value="1"/>
</dbReference>
<organism evidence="8 9">
    <name type="scientific">Gymnopilus dilepis</name>
    <dbReference type="NCBI Taxonomy" id="231916"/>
    <lineage>
        <taxon>Eukaryota</taxon>
        <taxon>Fungi</taxon>
        <taxon>Dikarya</taxon>
        <taxon>Basidiomycota</taxon>
        <taxon>Agaricomycotina</taxon>
        <taxon>Agaricomycetes</taxon>
        <taxon>Agaricomycetidae</taxon>
        <taxon>Agaricales</taxon>
        <taxon>Agaricineae</taxon>
        <taxon>Hymenogastraceae</taxon>
        <taxon>Gymnopilus</taxon>
    </lineage>
</organism>
<sequence>MQTLPPQSFLGWKVSVTVLHLLAISSAVYRLRHRFRIRRAWWDDYVVFVPLALDAIYTPLFWIRFLHREDTTSRLYEIMRSYWLSTVPFLLVIWSSRIALSLSLARLFPQKHAARLWSFFLVITMGLSCLSCFLVSALSCHHSSALLVVNDKKDCESGADGFPIRTLYLFAEDFVADALLVLSPIFLFWKLKLPRRERILVLMVFSGSVLTLMSAVVFTILNNDHMVSLGPDARIIIAGLQYIEAGISLFASNLAVVSTCFYQRILRYYKLERPRLGSTEETARLRSRPCTCFEGTPTPLTLTEVSISNIFESDRSEHPETQEAVHSLQIDTTLPVSSTQPPLVLLKPSKTRWFSHRNRIWDGRAIAVSTTILRIIHRFRMRKAWWDDYILFIPLVFNLAYWVVFCWGYSQPTGLRSSKDDDSTQDSIFDSYWLATFPGILVWWGTRTVQALTLTRTLPISHPMRRWSYILIAIDTVLGLVGIAVTIGTCNVASALLNHGEFQECVKGPGGFSVHNIFLFAGTGFFPFEDRGLTDIAAPVSLTTDVLLVTFSTLLLCRVAFSNPDRRVVVAVLTASVIMILYTISYLVIIDTKAVLMGRSFALIETGLHNIKTGFALLLCNLPVIVTCLFPHLYRSRSIESSSGPSSASESGMYSYSSHSCCSGPPTPLTLTDISEFSCTTSHRSVVSEELFGSIYSSWHASQATSSCSAVEMDEKLPTTDEPENTSTVLPPQSYVAWKGIVLLNSFCTSTYMMSSLPVSTAILHALSTASTIYRLVHRFRIHRTWWDDRLVFVALLSNVLYGILFLIRFKHRGSFDPPSHCSLTYLGITVIYPVLAPEGYQILSSYWLSLFPYLLSVWTMLRSARGVLSLSLGRIFPDKHPARTLSYFLSTLMIISFVGCTVTPAVSCRYPSPLLILYEATYCATVDGKYLVSMIVLVTASEDSIVCDVLLFISPLIVFWRIKLPLLERRLVLIFFCGSVLTLSMAFVFAILFLNRRIFTGEDWLIILIGMFNIESAAHAFPSLSLKIPIPKAAVALFASNLIVVSTCLYQAVRRVRRQGRDPRPVDESRGRAPQIESAPSRLCSCVRQSDRSPPPERLTLTEISTYLSSLPPMDDEIRAARISDDASHSSKTNLVDMLVLPPQSYLGWKGGFLPFQAP</sequence>
<protein>
    <recommendedName>
        <fullName evidence="7">Rhodopsin domain-containing protein</fullName>
    </recommendedName>
</protein>
<feature type="transmembrane region" description="Helical" evidence="6">
    <location>
        <begin position="389"/>
        <end position="410"/>
    </location>
</feature>
<feature type="transmembrane region" description="Helical" evidence="6">
    <location>
        <begin position="1034"/>
        <end position="1054"/>
    </location>
</feature>
<feature type="transmembrane region" description="Helical" evidence="6">
    <location>
        <begin position="972"/>
        <end position="993"/>
    </location>
</feature>
<reference evidence="8 9" key="1">
    <citation type="journal article" date="2018" name="Evol. Lett.">
        <title>Horizontal gene cluster transfer increased hallucinogenic mushroom diversity.</title>
        <authorList>
            <person name="Reynolds H.T."/>
            <person name="Vijayakumar V."/>
            <person name="Gluck-Thaler E."/>
            <person name="Korotkin H.B."/>
            <person name="Matheny P.B."/>
            <person name="Slot J.C."/>
        </authorList>
    </citation>
    <scope>NUCLEOTIDE SEQUENCE [LARGE SCALE GENOMIC DNA]</scope>
    <source>
        <strain evidence="8 9">SRW20</strain>
    </source>
</reference>
<evidence type="ECO:0000256" key="1">
    <source>
        <dbReference type="ARBA" id="ARBA00004141"/>
    </source>
</evidence>
<comment type="caution">
    <text evidence="8">The sequence shown here is derived from an EMBL/GenBank/DDBJ whole genome shotgun (WGS) entry which is preliminary data.</text>
</comment>
<evidence type="ECO:0000256" key="4">
    <source>
        <dbReference type="ARBA" id="ARBA00023136"/>
    </source>
</evidence>
<feature type="transmembrane region" description="Helical" evidence="6">
    <location>
        <begin position="935"/>
        <end position="960"/>
    </location>
</feature>
<dbReference type="OrthoDB" id="3229610at2759"/>
<feature type="domain" description="Rhodopsin" evidence="7">
    <location>
        <begin position="30"/>
        <end position="226"/>
    </location>
</feature>
<feature type="transmembrane region" description="Helical" evidence="6">
    <location>
        <begin position="886"/>
        <end position="907"/>
    </location>
</feature>
<accession>A0A409VRS8</accession>
<dbReference type="EMBL" id="NHYE01005584">
    <property type="protein sequence ID" value="PPQ68949.1"/>
    <property type="molecule type" value="Genomic_DNA"/>
</dbReference>
<evidence type="ECO:0000256" key="2">
    <source>
        <dbReference type="ARBA" id="ARBA00022692"/>
    </source>
</evidence>
<comment type="subcellular location">
    <subcellularLocation>
        <location evidence="1">Membrane</location>
        <topology evidence="1">Multi-pass membrane protein</topology>
    </subcellularLocation>
</comment>
<feature type="transmembrane region" description="Helical" evidence="6">
    <location>
        <begin position="241"/>
        <end position="262"/>
    </location>
</feature>
<feature type="transmembrane region" description="Helical" evidence="6">
    <location>
        <begin position="82"/>
        <end position="104"/>
    </location>
</feature>
<feature type="transmembrane region" description="Helical" evidence="6">
    <location>
        <begin position="847"/>
        <end position="865"/>
    </location>
</feature>
<name>A0A409VRS8_9AGAR</name>
<feature type="transmembrane region" description="Helical" evidence="6">
    <location>
        <begin position="1005"/>
        <end position="1022"/>
    </location>
</feature>
<feature type="transmembrane region" description="Helical" evidence="6">
    <location>
        <begin position="41"/>
        <end position="62"/>
    </location>
</feature>
<evidence type="ECO:0000313" key="8">
    <source>
        <dbReference type="EMBL" id="PPQ68949.1"/>
    </source>
</evidence>
<dbReference type="AlphaFoldDB" id="A0A409VRS8"/>
<dbReference type="Proteomes" id="UP000284706">
    <property type="component" value="Unassembled WGS sequence"/>
</dbReference>
<dbReference type="PANTHER" id="PTHR33048">
    <property type="entry name" value="PTH11-LIKE INTEGRAL MEMBRANE PROTEIN (AFU_ORTHOLOGUE AFUA_5G11245)"/>
    <property type="match status" value="1"/>
</dbReference>
<dbReference type="InterPro" id="IPR049326">
    <property type="entry name" value="Rhodopsin_dom_fungi"/>
</dbReference>
<comment type="similarity">
    <text evidence="5">Belongs to the SAT4 family.</text>
</comment>
<feature type="transmembrane region" description="Helical" evidence="6">
    <location>
        <begin position="568"/>
        <end position="589"/>
    </location>
</feature>
<keyword evidence="9" id="KW-1185">Reference proteome</keyword>